<dbReference type="InterPro" id="IPR050107">
    <property type="entry name" value="ABC_carbohydrate_import_ATPase"/>
</dbReference>
<dbReference type="GO" id="GO:0005524">
    <property type="term" value="F:ATP binding"/>
    <property type="evidence" value="ECO:0007669"/>
    <property type="project" value="UniProtKB-KW"/>
</dbReference>
<reference evidence="6" key="1">
    <citation type="submission" date="2018-05" db="EMBL/GenBank/DDBJ databases">
        <authorList>
            <person name="Lanie J.A."/>
            <person name="Ng W.-L."/>
            <person name="Kazmierczak K.M."/>
            <person name="Andrzejewski T.M."/>
            <person name="Davidsen T.M."/>
            <person name="Wayne K.J."/>
            <person name="Tettelin H."/>
            <person name="Glass J.I."/>
            <person name="Rusch D."/>
            <person name="Podicherti R."/>
            <person name="Tsui H.-C.T."/>
            <person name="Winkler M.E."/>
        </authorList>
    </citation>
    <scope>NUCLEOTIDE SEQUENCE</scope>
</reference>
<dbReference type="GO" id="GO:0016887">
    <property type="term" value="F:ATP hydrolysis activity"/>
    <property type="evidence" value="ECO:0007669"/>
    <property type="project" value="InterPro"/>
</dbReference>
<proteinExistence type="predicted"/>
<dbReference type="PROSITE" id="PS00211">
    <property type="entry name" value="ABC_TRANSPORTER_1"/>
    <property type="match status" value="1"/>
</dbReference>
<dbReference type="Gene3D" id="3.40.50.300">
    <property type="entry name" value="P-loop containing nucleotide triphosphate hydrolases"/>
    <property type="match status" value="2"/>
</dbReference>
<dbReference type="Pfam" id="PF00005">
    <property type="entry name" value="ABC_tran"/>
    <property type="match status" value="1"/>
</dbReference>
<keyword evidence="3" id="KW-0547">Nucleotide-binding</keyword>
<keyword evidence="2" id="KW-0677">Repeat</keyword>
<sequence length="417" mass="46982">IGRAFLRENTKVLILDESSAALDFDSTERLFNKMRQMRDNGVAVFIVTHRIAELIRISDKATVLRDGVDVGVLDKKNITEKNLLSLMTGKIEKEEQIKSVPPIPQIDQIVMRANDLKVWPESESVNFELHKGEILGVTGLDGHGQDDFVKMLAGVSESYGGEVEIRNNNNQYVKFNTLMEAKNLGISFVSGDRKKEGILPNLSIYENMVIPLYRTTSRAGFLGFINWLELNGVYEWELDRLNIKTGLKSDLITSLSGGNQQKVMIARSFGQHPKILILNDPARGIDVNTKTDLYHHLRKYVEEGNSVVFLSSELEEFIGLCPKVIVFRHGSVFDIFENEKVNADTLLQGMFGQTQGIGSTSISKSNNTSISEKLNDTNTNLRNVDASDKKIIKIVDFDKEKKLREENIQKKIKVKSF</sequence>
<evidence type="ECO:0000313" key="6">
    <source>
        <dbReference type="EMBL" id="SVB36678.1"/>
    </source>
</evidence>
<dbReference type="SUPFAM" id="SSF52540">
    <property type="entry name" value="P-loop containing nucleoside triphosphate hydrolases"/>
    <property type="match status" value="2"/>
</dbReference>
<keyword evidence="1" id="KW-0813">Transport</keyword>
<dbReference type="InterPro" id="IPR017871">
    <property type="entry name" value="ABC_transporter-like_CS"/>
</dbReference>
<evidence type="ECO:0000256" key="1">
    <source>
        <dbReference type="ARBA" id="ARBA00022448"/>
    </source>
</evidence>
<dbReference type="InterPro" id="IPR003439">
    <property type="entry name" value="ABC_transporter-like_ATP-bd"/>
</dbReference>
<dbReference type="InterPro" id="IPR027417">
    <property type="entry name" value="P-loop_NTPase"/>
</dbReference>
<dbReference type="EMBL" id="UINC01038935">
    <property type="protein sequence ID" value="SVB36678.1"/>
    <property type="molecule type" value="Genomic_DNA"/>
</dbReference>
<feature type="non-terminal residue" evidence="6">
    <location>
        <position position="1"/>
    </location>
</feature>
<dbReference type="CDD" id="cd03215">
    <property type="entry name" value="ABC_Carb_Monos_II"/>
    <property type="match status" value="1"/>
</dbReference>
<evidence type="ECO:0000256" key="3">
    <source>
        <dbReference type="ARBA" id="ARBA00022741"/>
    </source>
</evidence>
<organism evidence="6">
    <name type="scientific">marine metagenome</name>
    <dbReference type="NCBI Taxonomy" id="408172"/>
    <lineage>
        <taxon>unclassified sequences</taxon>
        <taxon>metagenomes</taxon>
        <taxon>ecological metagenomes</taxon>
    </lineage>
</organism>
<feature type="domain" description="ABC transporter" evidence="5">
    <location>
        <begin position="104"/>
        <end position="354"/>
    </location>
</feature>
<evidence type="ECO:0000256" key="2">
    <source>
        <dbReference type="ARBA" id="ARBA00022737"/>
    </source>
</evidence>
<dbReference type="PROSITE" id="PS50893">
    <property type="entry name" value="ABC_TRANSPORTER_2"/>
    <property type="match status" value="1"/>
</dbReference>
<dbReference type="PANTHER" id="PTHR43790:SF9">
    <property type="entry name" value="GALACTOFURANOSE TRANSPORTER ATP-BINDING PROTEIN YTFR"/>
    <property type="match status" value="1"/>
</dbReference>
<accession>A0A382DE52</accession>
<keyword evidence="4" id="KW-0067">ATP-binding</keyword>
<protein>
    <recommendedName>
        <fullName evidence="5">ABC transporter domain-containing protein</fullName>
    </recommendedName>
</protein>
<name>A0A382DE52_9ZZZZ</name>
<evidence type="ECO:0000259" key="5">
    <source>
        <dbReference type="PROSITE" id="PS50893"/>
    </source>
</evidence>
<dbReference type="PANTHER" id="PTHR43790">
    <property type="entry name" value="CARBOHYDRATE TRANSPORT ATP-BINDING PROTEIN MG119-RELATED"/>
    <property type="match status" value="1"/>
</dbReference>
<dbReference type="AlphaFoldDB" id="A0A382DE52"/>
<evidence type="ECO:0000256" key="4">
    <source>
        <dbReference type="ARBA" id="ARBA00022840"/>
    </source>
</evidence>
<gene>
    <name evidence="6" type="ORF">METZ01_LOCUS189532</name>
</gene>